<feature type="transmembrane region" description="Helical" evidence="1">
    <location>
        <begin position="21"/>
        <end position="41"/>
    </location>
</feature>
<accession>A0A2S5TBZ1</accession>
<feature type="transmembrane region" description="Helical" evidence="1">
    <location>
        <begin position="47"/>
        <end position="67"/>
    </location>
</feature>
<dbReference type="AlphaFoldDB" id="A0A2S5TBZ1"/>
<comment type="caution">
    <text evidence="2">The sequence shown here is derived from an EMBL/GenBank/DDBJ whole genome shotgun (WGS) entry which is preliminary data.</text>
</comment>
<evidence type="ECO:0008006" key="4">
    <source>
        <dbReference type="Google" id="ProtNLM"/>
    </source>
</evidence>
<sequence length="145" mass="15175">MRLPEPYVNHDPAPNILQYTAAAVYVTLCIIALAVAGAGAPSALERFGVGLFCSLVIGCSATCWRQLRHQGPAAVPGSLPNKVLVLLLYCSIGIIALPLALGHSVGAFHLHASLGISLGGYVYLRCMGPVLEWIDTRALVRAAAA</sequence>
<keyword evidence="1" id="KW-0812">Transmembrane</keyword>
<gene>
    <name evidence="2" type="ORF">C3942_18125</name>
</gene>
<name>A0A2S5TBZ1_9GAMM</name>
<keyword evidence="1" id="KW-1133">Transmembrane helix</keyword>
<feature type="transmembrane region" description="Helical" evidence="1">
    <location>
        <begin position="107"/>
        <end position="124"/>
    </location>
</feature>
<organism evidence="2 3">
    <name type="scientific">Solimonas fluminis</name>
    <dbReference type="NCBI Taxonomy" id="2086571"/>
    <lineage>
        <taxon>Bacteria</taxon>
        <taxon>Pseudomonadati</taxon>
        <taxon>Pseudomonadota</taxon>
        <taxon>Gammaproteobacteria</taxon>
        <taxon>Nevskiales</taxon>
        <taxon>Nevskiaceae</taxon>
        <taxon>Solimonas</taxon>
    </lineage>
</organism>
<proteinExistence type="predicted"/>
<feature type="transmembrane region" description="Helical" evidence="1">
    <location>
        <begin position="79"/>
        <end position="101"/>
    </location>
</feature>
<evidence type="ECO:0000256" key="1">
    <source>
        <dbReference type="SAM" id="Phobius"/>
    </source>
</evidence>
<keyword evidence="3" id="KW-1185">Reference proteome</keyword>
<dbReference type="Proteomes" id="UP000238220">
    <property type="component" value="Unassembled WGS sequence"/>
</dbReference>
<protein>
    <recommendedName>
        <fullName evidence="4">Transmembrane protein</fullName>
    </recommendedName>
</protein>
<evidence type="ECO:0000313" key="3">
    <source>
        <dbReference type="Proteomes" id="UP000238220"/>
    </source>
</evidence>
<keyword evidence="1" id="KW-0472">Membrane</keyword>
<evidence type="ECO:0000313" key="2">
    <source>
        <dbReference type="EMBL" id="PPE72462.1"/>
    </source>
</evidence>
<dbReference type="EMBL" id="PSNW01000012">
    <property type="protein sequence ID" value="PPE72462.1"/>
    <property type="molecule type" value="Genomic_DNA"/>
</dbReference>
<reference evidence="2 3" key="1">
    <citation type="submission" date="2018-02" db="EMBL/GenBank/DDBJ databases">
        <title>Genome sequencing of Solimonas sp. HR-BB.</title>
        <authorList>
            <person name="Lee Y."/>
            <person name="Jeon C.O."/>
        </authorList>
    </citation>
    <scope>NUCLEOTIDE SEQUENCE [LARGE SCALE GENOMIC DNA]</scope>
    <source>
        <strain evidence="2 3">HR-BB</strain>
    </source>
</reference>